<dbReference type="GO" id="GO:0004177">
    <property type="term" value="F:aminopeptidase activity"/>
    <property type="evidence" value="ECO:0007669"/>
    <property type="project" value="TreeGrafter"/>
</dbReference>
<dbReference type="Pfam" id="PF02810">
    <property type="entry name" value="SEC-C"/>
    <property type="match status" value="1"/>
</dbReference>
<dbReference type="Gene3D" id="3.40.390.10">
    <property type="entry name" value="Collagenase (Catalytic Domain)"/>
    <property type="match status" value="1"/>
</dbReference>
<name>A0A161K063_9ZZZZ</name>
<dbReference type="InterPro" id="IPR042252">
    <property type="entry name" value="MtfA_N"/>
</dbReference>
<dbReference type="AlphaFoldDB" id="A0A161K063"/>
<proteinExistence type="predicted"/>
<accession>A0A161K063</accession>
<dbReference type="Pfam" id="PF06167">
    <property type="entry name" value="Peptidase_M90"/>
    <property type="match status" value="1"/>
</dbReference>
<dbReference type="PANTHER" id="PTHR30164">
    <property type="entry name" value="MTFA PEPTIDASE"/>
    <property type="match status" value="1"/>
</dbReference>
<organism evidence="1">
    <name type="scientific">hydrothermal vent metagenome</name>
    <dbReference type="NCBI Taxonomy" id="652676"/>
    <lineage>
        <taxon>unclassified sequences</taxon>
        <taxon>metagenomes</taxon>
        <taxon>ecological metagenomes</taxon>
    </lineage>
</organism>
<dbReference type="Gene3D" id="1.10.472.150">
    <property type="entry name" value="Glucose-regulated metallo-peptidase M90, N-terminal domain"/>
    <property type="match status" value="1"/>
</dbReference>
<dbReference type="EMBL" id="CZQC01000071">
    <property type="protein sequence ID" value="CUS42866.1"/>
    <property type="molecule type" value="Genomic_DNA"/>
</dbReference>
<dbReference type="GO" id="GO:0008237">
    <property type="term" value="F:metallopeptidase activity"/>
    <property type="evidence" value="ECO:0007669"/>
    <property type="project" value="InterPro"/>
</dbReference>
<dbReference type="InterPro" id="IPR024079">
    <property type="entry name" value="MetalloPept_cat_dom_sf"/>
</dbReference>
<dbReference type="InterPro" id="IPR004027">
    <property type="entry name" value="SEC_C_motif"/>
</dbReference>
<evidence type="ECO:0000313" key="1">
    <source>
        <dbReference type="EMBL" id="CUS42866.1"/>
    </source>
</evidence>
<dbReference type="PANTHER" id="PTHR30164:SF2">
    <property type="entry name" value="PROTEIN MTFA"/>
    <property type="match status" value="1"/>
</dbReference>
<reference evidence="1" key="1">
    <citation type="submission" date="2015-10" db="EMBL/GenBank/DDBJ databases">
        <authorList>
            <person name="Gilbert D.G."/>
        </authorList>
    </citation>
    <scope>NUCLEOTIDE SEQUENCE</scope>
</reference>
<dbReference type="CDD" id="cd20169">
    <property type="entry name" value="Peptidase_M90_mtfA"/>
    <property type="match status" value="1"/>
</dbReference>
<sequence>MWKAFKAQLARWLGLSTEVALPEWQASWSQFLSQHVAFYRHLSLDDQRLFEQRCLLFLATTPVIGGVAVDVTDDDRLLVAASAVIPVWGFPHWHYVNLKGVFLLPSRFNEHFECGGPDALISGMVGTGPMAGKMALSKPDLHLGFNNDRDKHNVGIHEFVHLVDMADGACDGFPERLSEFAVSLPWLSFVQQKIREVELNNSNIRDYAATNSAEFFAVASEYFFERPKMLQQKHPKLYQYLTDFYQQNMAEMQSDLQPFKNSPCPCGSGKKYKRCCMKKA</sequence>
<dbReference type="SUPFAM" id="SSF103642">
    <property type="entry name" value="Sec-C motif"/>
    <property type="match status" value="1"/>
</dbReference>
<dbReference type="InterPro" id="IPR010384">
    <property type="entry name" value="MtfA_fam"/>
</dbReference>
<dbReference type="SUPFAM" id="SSF55486">
    <property type="entry name" value="Metalloproteases ('zincins'), catalytic domain"/>
    <property type="match status" value="1"/>
</dbReference>
<dbReference type="GO" id="GO:0005829">
    <property type="term" value="C:cytosol"/>
    <property type="evidence" value="ECO:0007669"/>
    <property type="project" value="TreeGrafter"/>
</dbReference>
<gene>
    <name evidence="1" type="ORF">MGWOODY_Tha2942</name>
</gene>
<protein>
    <submittedName>
        <fullName evidence="1">Inner membrane protein</fullName>
    </submittedName>
</protein>